<keyword evidence="1" id="KW-0547">Nucleotide-binding</keyword>
<dbReference type="AlphaFoldDB" id="A0AAD9ZDZ0"/>
<reference evidence="5" key="1">
    <citation type="submission" date="2022-11" db="EMBL/GenBank/DDBJ databases">
        <title>Chromosomal genome sequence assembly and mating type (MAT) locus characterization of the leprose asexual lichenized fungus Lepraria neglecta (Nyl.) Erichsen.</title>
        <authorList>
            <person name="Allen J.L."/>
            <person name="Pfeffer B."/>
        </authorList>
    </citation>
    <scope>NUCLEOTIDE SEQUENCE</scope>
    <source>
        <strain evidence="5">Allen 5258</strain>
    </source>
</reference>
<comment type="caution">
    <text evidence="5">The sequence shown here is derived from an EMBL/GenBank/DDBJ whole genome shotgun (WGS) entry which is preliminary data.</text>
</comment>
<keyword evidence="6" id="KW-1185">Reference proteome</keyword>
<protein>
    <recommendedName>
        <fullName evidence="7">ATPase AAA-type core domain-containing protein</fullName>
    </recommendedName>
</protein>
<evidence type="ECO:0000259" key="4">
    <source>
        <dbReference type="Pfam" id="PF10431"/>
    </source>
</evidence>
<organism evidence="5 6">
    <name type="scientific">Lepraria neglecta</name>
    <dbReference type="NCBI Taxonomy" id="209136"/>
    <lineage>
        <taxon>Eukaryota</taxon>
        <taxon>Fungi</taxon>
        <taxon>Dikarya</taxon>
        <taxon>Ascomycota</taxon>
        <taxon>Pezizomycotina</taxon>
        <taxon>Lecanoromycetes</taxon>
        <taxon>OSLEUM clade</taxon>
        <taxon>Lecanoromycetidae</taxon>
        <taxon>Lecanorales</taxon>
        <taxon>Lecanorineae</taxon>
        <taxon>Stereocaulaceae</taxon>
        <taxon>Lepraria</taxon>
    </lineage>
</organism>
<evidence type="ECO:0000256" key="2">
    <source>
        <dbReference type="ARBA" id="ARBA00022840"/>
    </source>
</evidence>
<proteinExistence type="predicted"/>
<evidence type="ECO:0000313" key="6">
    <source>
        <dbReference type="Proteomes" id="UP001276659"/>
    </source>
</evidence>
<gene>
    <name evidence="5" type="ORF">OEA41_008043</name>
</gene>
<dbReference type="InterPro" id="IPR050130">
    <property type="entry name" value="ClpA_ClpB"/>
</dbReference>
<dbReference type="Proteomes" id="UP001276659">
    <property type="component" value="Unassembled WGS sequence"/>
</dbReference>
<dbReference type="GO" id="GO:0016887">
    <property type="term" value="F:ATP hydrolysis activity"/>
    <property type="evidence" value="ECO:0007669"/>
    <property type="project" value="InterPro"/>
</dbReference>
<dbReference type="Pfam" id="PF10431">
    <property type="entry name" value="ClpB_D2-small"/>
    <property type="match status" value="1"/>
</dbReference>
<evidence type="ECO:0000256" key="1">
    <source>
        <dbReference type="ARBA" id="ARBA00022741"/>
    </source>
</evidence>
<feature type="domain" description="ATPase AAA-type core" evidence="3">
    <location>
        <begin position="36"/>
        <end position="170"/>
    </location>
</feature>
<dbReference type="SUPFAM" id="SSF52540">
    <property type="entry name" value="P-loop containing nucleoside triphosphate hydrolases"/>
    <property type="match status" value="1"/>
</dbReference>
<evidence type="ECO:0000259" key="3">
    <source>
        <dbReference type="Pfam" id="PF07724"/>
    </source>
</evidence>
<dbReference type="EMBL" id="JASNWA010000004">
    <property type="protein sequence ID" value="KAK3176718.1"/>
    <property type="molecule type" value="Genomic_DNA"/>
</dbReference>
<dbReference type="Pfam" id="PF07724">
    <property type="entry name" value="AAA_2"/>
    <property type="match status" value="1"/>
</dbReference>
<sequence length="300" mass="34189">MSSDNTTLPSRSRKLCWDTDCSRTRRPWFCFSPAFSGHGKTELARRMDSLLSLDLPVVNCTEMRMEIDIFGPKAPYQSHQAGTPLNNHLAKLSGQRAVVFLDEYEKTTDDVRKSMLLLFENGDYKDRRNHKQLDCSQIIWVLATNFGVEIVSKFWTKYLKDRSLEQQKKAPFKTLEASLKTKAISEISAPFPGHSFINYVDDGSIATWLAKDGYDVELGARSLESAVVRGIQRKVTDAFFGEIEKVTDGMNDRPLPNYNVRVVTVCGDVSEVTVECKDARKVQERNDWVNVEEMKVEEEL</sequence>
<evidence type="ECO:0000313" key="5">
    <source>
        <dbReference type="EMBL" id="KAK3176718.1"/>
    </source>
</evidence>
<keyword evidence="2" id="KW-0067">ATP-binding</keyword>
<name>A0AAD9ZDZ0_9LECA</name>
<dbReference type="PANTHER" id="PTHR11638">
    <property type="entry name" value="ATP-DEPENDENT CLP PROTEASE"/>
    <property type="match status" value="1"/>
</dbReference>
<dbReference type="InterPro" id="IPR027417">
    <property type="entry name" value="P-loop_NTPase"/>
</dbReference>
<accession>A0AAD9ZDZ0</accession>
<dbReference type="PANTHER" id="PTHR11638:SF93">
    <property type="entry name" value="MITOCHONDRIAL DISAGGREGASE"/>
    <property type="match status" value="1"/>
</dbReference>
<dbReference type="Gene3D" id="3.40.50.300">
    <property type="entry name" value="P-loop containing nucleotide triphosphate hydrolases"/>
    <property type="match status" value="1"/>
</dbReference>
<dbReference type="InterPro" id="IPR003959">
    <property type="entry name" value="ATPase_AAA_core"/>
</dbReference>
<feature type="domain" description="Clp ATPase C-terminal" evidence="4">
    <location>
        <begin position="205"/>
        <end position="239"/>
    </location>
</feature>
<evidence type="ECO:0008006" key="7">
    <source>
        <dbReference type="Google" id="ProtNLM"/>
    </source>
</evidence>
<dbReference type="InterPro" id="IPR019489">
    <property type="entry name" value="Clp_ATPase_C"/>
</dbReference>
<dbReference type="GO" id="GO:0005739">
    <property type="term" value="C:mitochondrion"/>
    <property type="evidence" value="ECO:0007669"/>
    <property type="project" value="TreeGrafter"/>
</dbReference>
<dbReference type="GO" id="GO:0005524">
    <property type="term" value="F:ATP binding"/>
    <property type="evidence" value="ECO:0007669"/>
    <property type="project" value="UniProtKB-KW"/>
</dbReference>
<dbReference type="GO" id="GO:0034605">
    <property type="term" value="P:cellular response to heat"/>
    <property type="evidence" value="ECO:0007669"/>
    <property type="project" value="TreeGrafter"/>
</dbReference>